<dbReference type="Pfam" id="PF14111">
    <property type="entry name" value="DUF4283"/>
    <property type="match status" value="1"/>
</dbReference>
<feature type="compositionally biased region" description="Acidic residues" evidence="1">
    <location>
        <begin position="291"/>
        <end position="308"/>
    </location>
</feature>
<dbReference type="EnsemblPlants" id="Bo3g092340.1">
    <property type="protein sequence ID" value="Bo3g092340.1"/>
    <property type="gene ID" value="Bo3g092340"/>
</dbReference>
<protein>
    <recommendedName>
        <fullName evidence="2">DUF4283 domain-containing protein</fullName>
    </recommendedName>
</protein>
<dbReference type="Gramene" id="Bo3g092340.1">
    <property type="protein sequence ID" value="Bo3g092340.1"/>
    <property type="gene ID" value="Bo3g092340"/>
</dbReference>
<dbReference type="eggNOG" id="KOG1075">
    <property type="taxonomic scope" value="Eukaryota"/>
</dbReference>
<name>A0A0D3BE88_BRAOL</name>
<feature type="region of interest" description="Disordered" evidence="1">
    <location>
        <begin position="199"/>
        <end position="361"/>
    </location>
</feature>
<evidence type="ECO:0000313" key="3">
    <source>
        <dbReference type="EnsemblPlants" id="Bo3g092340.1"/>
    </source>
</evidence>
<feature type="domain" description="DUF4283" evidence="2">
    <location>
        <begin position="36"/>
        <end position="120"/>
    </location>
</feature>
<proteinExistence type="predicted"/>
<evidence type="ECO:0000313" key="4">
    <source>
        <dbReference type="Proteomes" id="UP000032141"/>
    </source>
</evidence>
<evidence type="ECO:0000259" key="2">
    <source>
        <dbReference type="Pfam" id="PF14111"/>
    </source>
</evidence>
<dbReference type="InterPro" id="IPR040256">
    <property type="entry name" value="At4g02000-like"/>
</dbReference>
<reference evidence="3 4" key="1">
    <citation type="journal article" date="2014" name="Genome Biol.">
        <title>Transcriptome and methylome profiling reveals relics of genome dominance in the mesopolyploid Brassica oleracea.</title>
        <authorList>
            <person name="Parkin I.A."/>
            <person name="Koh C."/>
            <person name="Tang H."/>
            <person name="Robinson S.J."/>
            <person name="Kagale S."/>
            <person name="Clarke W.E."/>
            <person name="Town C.D."/>
            <person name="Nixon J."/>
            <person name="Krishnakumar V."/>
            <person name="Bidwell S.L."/>
            <person name="Denoeud F."/>
            <person name="Belcram H."/>
            <person name="Links M.G."/>
            <person name="Just J."/>
            <person name="Clarke C."/>
            <person name="Bender T."/>
            <person name="Huebert T."/>
            <person name="Mason A.S."/>
            <person name="Pires J.C."/>
            <person name="Barker G."/>
            <person name="Moore J."/>
            <person name="Walley P.G."/>
            <person name="Manoli S."/>
            <person name="Batley J."/>
            <person name="Edwards D."/>
            <person name="Nelson M.N."/>
            <person name="Wang X."/>
            <person name="Paterson A.H."/>
            <person name="King G."/>
            <person name="Bancroft I."/>
            <person name="Chalhoub B."/>
            <person name="Sharpe A.G."/>
        </authorList>
    </citation>
    <scope>NUCLEOTIDE SEQUENCE</scope>
    <source>
        <strain evidence="3 4">cv. TO1000</strain>
    </source>
</reference>
<sequence>VSDQGELIIHYSSVVDLQYGVAVVDLPEDLTVDSKLLWSSYIVGHFIGDAPPHIWKVHATVNRLWYLKEKPAKIYAQFIVPKTILFRIEDQHMKARVLRRHFWHIADIPLVVQEWTPDTEASKPDLTAIPLWVDLKGVPGHLFYHKDVAHILVVLHLENPLPERISIKGTDHTIQVSYPWLPPRCLICDQWGHAEKECGKKEASNNKTTHTVKNGKQKKDKSVVTEEAQPESVGNDAPHDEHDTALNKDDPKPAVENSEMVPGANEWQDVGKAHRASPRGETKKTALNNIEEGELESSSSDEDDEPESSDPPQKEIKTIPQNADKAKTSSRNKAGTNPQVQNDKKKSAKPTKINNASNRRH</sequence>
<feature type="compositionally biased region" description="Basic and acidic residues" evidence="1">
    <location>
        <begin position="237"/>
        <end position="253"/>
    </location>
</feature>
<dbReference type="InterPro" id="IPR025558">
    <property type="entry name" value="DUF4283"/>
</dbReference>
<accession>A0A0D3BE88</accession>
<dbReference type="PANTHER" id="PTHR31286">
    <property type="entry name" value="GLYCINE-RICH CELL WALL STRUCTURAL PROTEIN 1.8-LIKE"/>
    <property type="match status" value="1"/>
</dbReference>
<keyword evidence="4" id="KW-1185">Reference proteome</keyword>
<feature type="compositionally biased region" description="Polar residues" evidence="1">
    <location>
        <begin position="352"/>
        <end position="361"/>
    </location>
</feature>
<dbReference type="HOGENOM" id="CLU_025647_1_0_1"/>
<reference evidence="3" key="2">
    <citation type="submission" date="2015-03" db="UniProtKB">
        <authorList>
            <consortium name="EnsemblPlants"/>
        </authorList>
    </citation>
    <scope>IDENTIFICATION</scope>
</reference>
<dbReference type="Proteomes" id="UP000032141">
    <property type="component" value="Chromosome C3"/>
</dbReference>
<feature type="compositionally biased region" description="Polar residues" evidence="1">
    <location>
        <begin position="329"/>
        <end position="341"/>
    </location>
</feature>
<organism evidence="3 4">
    <name type="scientific">Brassica oleracea var. oleracea</name>
    <dbReference type="NCBI Taxonomy" id="109376"/>
    <lineage>
        <taxon>Eukaryota</taxon>
        <taxon>Viridiplantae</taxon>
        <taxon>Streptophyta</taxon>
        <taxon>Embryophyta</taxon>
        <taxon>Tracheophyta</taxon>
        <taxon>Spermatophyta</taxon>
        <taxon>Magnoliopsida</taxon>
        <taxon>eudicotyledons</taxon>
        <taxon>Gunneridae</taxon>
        <taxon>Pentapetalae</taxon>
        <taxon>rosids</taxon>
        <taxon>malvids</taxon>
        <taxon>Brassicales</taxon>
        <taxon>Brassicaceae</taxon>
        <taxon>Brassiceae</taxon>
        <taxon>Brassica</taxon>
    </lineage>
</organism>
<dbReference type="AlphaFoldDB" id="A0A0D3BE88"/>
<evidence type="ECO:0000256" key="1">
    <source>
        <dbReference type="SAM" id="MobiDB-lite"/>
    </source>
</evidence>
<dbReference type="OMA" id="MVPGANE"/>
<dbReference type="PANTHER" id="PTHR31286:SF148">
    <property type="entry name" value="DUF4283 DOMAIN-CONTAINING PROTEIN"/>
    <property type="match status" value="1"/>
</dbReference>